<dbReference type="PANTHER" id="PTHR46797:SF1">
    <property type="entry name" value="METHYLPHOSPHONATE SYNTHASE"/>
    <property type="match status" value="1"/>
</dbReference>
<comment type="caution">
    <text evidence="3">The sequence shown here is derived from an EMBL/GenBank/DDBJ whole genome shotgun (WGS) entry which is preliminary data.</text>
</comment>
<dbReference type="InterPro" id="IPR001387">
    <property type="entry name" value="Cro/C1-type_HTH"/>
</dbReference>
<gene>
    <name evidence="3" type="ORF">ACG04R_16195</name>
</gene>
<dbReference type="Gene3D" id="1.10.260.40">
    <property type="entry name" value="lambda repressor-like DNA-binding domains"/>
    <property type="match status" value="1"/>
</dbReference>
<evidence type="ECO:0000313" key="3">
    <source>
        <dbReference type="EMBL" id="MFG6488228.1"/>
    </source>
</evidence>
<dbReference type="PANTHER" id="PTHR46797">
    <property type="entry name" value="HTH-TYPE TRANSCRIPTIONAL REGULATOR"/>
    <property type="match status" value="1"/>
</dbReference>
<reference evidence="3 4" key="1">
    <citation type="submission" date="2024-08" db="EMBL/GenBank/DDBJ databases">
        <authorList>
            <person name="Lu H."/>
        </authorList>
    </citation>
    <scope>NUCLEOTIDE SEQUENCE [LARGE SCALE GENOMIC DNA]</scope>
    <source>
        <strain evidence="3 4">BYS78W</strain>
    </source>
</reference>
<dbReference type="Proteomes" id="UP001606134">
    <property type="component" value="Unassembled WGS sequence"/>
</dbReference>
<sequence>MLEYELNIGHALKVCRSAKRLSLGELAGRTELSTSYLSMIESGKREPTLSSIEKIASAMGVPTPILLFLAADTTELEGIDPETSRRLSAAALDVMRS</sequence>
<evidence type="ECO:0000313" key="4">
    <source>
        <dbReference type="Proteomes" id="UP001606134"/>
    </source>
</evidence>
<dbReference type="Pfam" id="PF01381">
    <property type="entry name" value="HTH_3"/>
    <property type="match status" value="1"/>
</dbReference>
<name>A0ABW7HE89_9BURK</name>
<dbReference type="SMART" id="SM00530">
    <property type="entry name" value="HTH_XRE"/>
    <property type="match status" value="1"/>
</dbReference>
<dbReference type="InterPro" id="IPR010982">
    <property type="entry name" value="Lambda_DNA-bd_dom_sf"/>
</dbReference>
<keyword evidence="1" id="KW-0238">DNA-binding</keyword>
<dbReference type="RefSeq" id="WP_394412671.1">
    <property type="nucleotide sequence ID" value="NZ_JBIGIC010000007.1"/>
</dbReference>
<dbReference type="InterPro" id="IPR050807">
    <property type="entry name" value="TransReg_Diox_bact_type"/>
</dbReference>
<dbReference type="CDD" id="cd00093">
    <property type="entry name" value="HTH_XRE"/>
    <property type="match status" value="1"/>
</dbReference>
<dbReference type="SUPFAM" id="SSF47413">
    <property type="entry name" value="lambda repressor-like DNA-binding domains"/>
    <property type="match status" value="1"/>
</dbReference>
<evidence type="ECO:0000259" key="2">
    <source>
        <dbReference type="PROSITE" id="PS50943"/>
    </source>
</evidence>
<accession>A0ABW7HE89</accession>
<proteinExistence type="predicted"/>
<feature type="domain" description="HTH cro/C1-type" evidence="2">
    <location>
        <begin position="12"/>
        <end position="66"/>
    </location>
</feature>
<dbReference type="PROSITE" id="PS50943">
    <property type="entry name" value="HTH_CROC1"/>
    <property type="match status" value="1"/>
</dbReference>
<dbReference type="EMBL" id="JBIGIC010000007">
    <property type="protein sequence ID" value="MFG6488228.1"/>
    <property type="molecule type" value="Genomic_DNA"/>
</dbReference>
<protein>
    <submittedName>
        <fullName evidence="3">Helix-turn-helix domain-containing protein</fullName>
    </submittedName>
</protein>
<organism evidence="3 4">
    <name type="scientific">Pelomonas candidula</name>
    <dbReference type="NCBI Taxonomy" id="3299025"/>
    <lineage>
        <taxon>Bacteria</taxon>
        <taxon>Pseudomonadati</taxon>
        <taxon>Pseudomonadota</taxon>
        <taxon>Betaproteobacteria</taxon>
        <taxon>Burkholderiales</taxon>
        <taxon>Sphaerotilaceae</taxon>
        <taxon>Roseateles</taxon>
    </lineage>
</organism>
<evidence type="ECO:0000256" key="1">
    <source>
        <dbReference type="ARBA" id="ARBA00023125"/>
    </source>
</evidence>
<keyword evidence="4" id="KW-1185">Reference proteome</keyword>